<organism evidence="1 2">
    <name type="scientific">Flammeovirga aprica JL-4</name>
    <dbReference type="NCBI Taxonomy" id="694437"/>
    <lineage>
        <taxon>Bacteria</taxon>
        <taxon>Pseudomonadati</taxon>
        <taxon>Bacteroidota</taxon>
        <taxon>Cytophagia</taxon>
        <taxon>Cytophagales</taxon>
        <taxon>Flammeovirgaceae</taxon>
        <taxon>Flammeovirga</taxon>
    </lineage>
</organism>
<reference evidence="1 2" key="1">
    <citation type="submission" date="2020-04" db="EMBL/GenBank/DDBJ databases">
        <title>Flammeovirga sp. SR4, a novel species isolated from seawater.</title>
        <authorList>
            <person name="Wang X."/>
        </authorList>
    </citation>
    <scope>NUCLEOTIDE SEQUENCE [LARGE SCALE GENOMIC DNA]</scope>
    <source>
        <strain evidence="1 2">ATCC 23126</strain>
    </source>
</reference>
<dbReference type="AlphaFoldDB" id="A0A7X9RRH0"/>
<dbReference type="Proteomes" id="UP000576082">
    <property type="component" value="Unassembled WGS sequence"/>
</dbReference>
<evidence type="ECO:0000313" key="1">
    <source>
        <dbReference type="EMBL" id="NME67863.1"/>
    </source>
</evidence>
<dbReference type="PANTHER" id="PTHR31527">
    <property type="entry name" value="RE64534P"/>
    <property type="match status" value="1"/>
</dbReference>
<name>A0A7X9RRH0_9BACT</name>
<accession>A0A7X9RRH0</accession>
<proteinExistence type="predicted"/>
<evidence type="ECO:0000313" key="2">
    <source>
        <dbReference type="Proteomes" id="UP000576082"/>
    </source>
</evidence>
<protein>
    <submittedName>
        <fullName evidence="1">DUF1989 domain-containing protein</fullName>
    </submittedName>
</protein>
<dbReference type="PANTHER" id="PTHR31527:SF0">
    <property type="entry name" value="RE64534P"/>
    <property type="match status" value="1"/>
</dbReference>
<keyword evidence="2" id="KW-1185">Reference proteome</keyword>
<dbReference type="RefSeq" id="WP_169656187.1">
    <property type="nucleotide sequence ID" value="NZ_JABANE010000016.1"/>
</dbReference>
<comment type="caution">
    <text evidence="1">The sequence shown here is derived from an EMBL/GenBank/DDBJ whole genome shotgun (WGS) entry which is preliminary data.</text>
</comment>
<gene>
    <name evidence="1" type="ORF">HHU12_07805</name>
</gene>
<sequence>MCNSEKLKETYNPDVDPVKSYQDKCKVNYDFYNKVIATKENNERTTIYEDIIEPHTGNAFPVKAGQTIRFEQRPSLHNGRTQILDVQFITPDLKQWSDHLNNGPIEGLNLKLYSGVWTQSQYMEKIATVVADEFPYELLDNKDTTHMFFAAHCCPEWIEMTHGAECNVNSCQENFIHGFNRIPAIQAIEDLEERKKVVQFFADKNDINIFQGNQFKQDENGITRCFLSPSPAVPDGTGVEFYAEKDCYVVVSNCPYADQALPYPEAKPNPVYIKVEDTGVKPYSDNHLNINHGWEDRIYKRIFSKDVSAKEMID</sequence>
<dbReference type="EMBL" id="JABANE010000016">
    <property type="protein sequence ID" value="NME67863.1"/>
    <property type="molecule type" value="Genomic_DNA"/>
</dbReference>